<evidence type="ECO:0000313" key="4">
    <source>
        <dbReference type="Proteomes" id="UP001158067"/>
    </source>
</evidence>
<name>A0ABY1PUG2_9BACT</name>
<comment type="caution">
    <text evidence="3">The sequence shown here is derived from an EMBL/GenBank/DDBJ whole genome shotgun (WGS) entry which is preliminary data.</text>
</comment>
<proteinExistence type="predicted"/>
<dbReference type="Proteomes" id="UP001158067">
    <property type="component" value="Unassembled WGS sequence"/>
</dbReference>
<evidence type="ECO:0000313" key="3">
    <source>
        <dbReference type="EMBL" id="SMP48262.1"/>
    </source>
</evidence>
<reference evidence="3 4" key="1">
    <citation type="submission" date="2017-05" db="EMBL/GenBank/DDBJ databases">
        <authorList>
            <person name="Varghese N."/>
            <person name="Submissions S."/>
        </authorList>
    </citation>
    <scope>NUCLEOTIDE SEQUENCE [LARGE SCALE GENOMIC DNA]</scope>
    <source>
        <strain evidence="3 4">DSM 25457</strain>
    </source>
</reference>
<feature type="chain" id="PRO_5046209889" evidence="2">
    <location>
        <begin position="35"/>
        <end position="214"/>
    </location>
</feature>
<keyword evidence="2" id="KW-0732">Signal</keyword>
<gene>
    <name evidence="3" type="ORF">SAMN06265222_102402</name>
</gene>
<dbReference type="EMBL" id="FXUG01000002">
    <property type="protein sequence ID" value="SMP48262.1"/>
    <property type="molecule type" value="Genomic_DNA"/>
</dbReference>
<accession>A0ABY1PUG2</accession>
<protein>
    <submittedName>
        <fullName evidence="3">Uncharacterized protein</fullName>
    </submittedName>
</protein>
<feature type="signal peptide" evidence="2">
    <location>
        <begin position="1"/>
        <end position="34"/>
    </location>
</feature>
<feature type="compositionally biased region" description="Polar residues" evidence="1">
    <location>
        <begin position="100"/>
        <end position="112"/>
    </location>
</feature>
<sequence length="214" mass="22958">MQISLRTAWPACLMPASLVLASLLSIGGAGRGLADEPVANSPVADKTGAASPEGKGVQNQSDTEAGGDQESSRESRIAHYLTGATFTGQFTSDRPMKSAGDSNQADSNSPQPDRQPRLKQESYTISSCELIDGKDLYRLKVKIRYGNVDGEFPMDLRILWAEATPVITLDSVWIPGLGTFSSRVLIHQNRYAGTWQHDEKGGSLFGTIQTAAGE</sequence>
<feature type="region of interest" description="Disordered" evidence="1">
    <location>
        <begin position="37"/>
        <end position="74"/>
    </location>
</feature>
<feature type="region of interest" description="Disordered" evidence="1">
    <location>
        <begin position="88"/>
        <end position="122"/>
    </location>
</feature>
<keyword evidence="4" id="KW-1185">Reference proteome</keyword>
<organism evidence="3 4">
    <name type="scientific">Neorhodopirellula lusitana</name>
    <dbReference type="NCBI Taxonomy" id="445327"/>
    <lineage>
        <taxon>Bacteria</taxon>
        <taxon>Pseudomonadati</taxon>
        <taxon>Planctomycetota</taxon>
        <taxon>Planctomycetia</taxon>
        <taxon>Pirellulales</taxon>
        <taxon>Pirellulaceae</taxon>
        <taxon>Neorhodopirellula</taxon>
    </lineage>
</organism>
<evidence type="ECO:0000256" key="1">
    <source>
        <dbReference type="SAM" id="MobiDB-lite"/>
    </source>
</evidence>
<evidence type="ECO:0000256" key="2">
    <source>
        <dbReference type="SAM" id="SignalP"/>
    </source>
</evidence>